<dbReference type="SUPFAM" id="SSF53448">
    <property type="entry name" value="Nucleotide-diphospho-sugar transferases"/>
    <property type="match status" value="2"/>
</dbReference>
<dbReference type="EMBL" id="JAUSSU010000007">
    <property type="protein sequence ID" value="MDQ0114387.1"/>
    <property type="molecule type" value="Genomic_DNA"/>
</dbReference>
<feature type="domain" description="Glycosyltransferase 2-like" evidence="1">
    <location>
        <begin position="6"/>
        <end position="113"/>
    </location>
</feature>
<dbReference type="Gene3D" id="3.90.550.10">
    <property type="entry name" value="Spore Coat Polysaccharide Biosynthesis Protein SpsA, Chain A"/>
    <property type="match status" value="2"/>
</dbReference>
<dbReference type="RefSeq" id="WP_307205718.1">
    <property type="nucleotide sequence ID" value="NZ_JAUSSU010000007.1"/>
</dbReference>
<evidence type="ECO:0000313" key="3">
    <source>
        <dbReference type="Proteomes" id="UP001229346"/>
    </source>
</evidence>
<reference evidence="2 3" key="1">
    <citation type="submission" date="2023-07" db="EMBL/GenBank/DDBJ databases">
        <title>Sorghum-associated microbial communities from plants grown in Nebraska, USA.</title>
        <authorList>
            <person name="Schachtman D."/>
        </authorList>
    </citation>
    <scope>NUCLEOTIDE SEQUENCE [LARGE SCALE GENOMIC DNA]</scope>
    <source>
        <strain evidence="2 3">CC482</strain>
    </source>
</reference>
<dbReference type="PANTHER" id="PTHR43685:SF2">
    <property type="entry name" value="GLYCOSYLTRANSFERASE 2-LIKE DOMAIN-CONTAINING PROTEIN"/>
    <property type="match status" value="1"/>
</dbReference>
<dbReference type="CDD" id="cd00761">
    <property type="entry name" value="Glyco_tranf_GTA_type"/>
    <property type="match status" value="2"/>
</dbReference>
<dbReference type="InterPro" id="IPR050834">
    <property type="entry name" value="Glycosyltransf_2"/>
</dbReference>
<evidence type="ECO:0000259" key="1">
    <source>
        <dbReference type="Pfam" id="PF00535"/>
    </source>
</evidence>
<comment type="caution">
    <text evidence="2">The sequence shown here is derived from an EMBL/GenBank/DDBJ whole genome shotgun (WGS) entry which is preliminary data.</text>
</comment>
<proteinExistence type="predicted"/>
<accession>A0ABT9U563</accession>
<gene>
    <name evidence="2" type="ORF">J2T15_003842</name>
</gene>
<dbReference type="InterPro" id="IPR029044">
    <property type="entry name" value="Nucleotide-diphossugar_trans"/>
</dbReference>
<protein>
    <submittedName>
        <fullName evidence="2">Glycosyltransferase involved in cell wall biosynthesis</fullName>
    </submittedName>
</protein>
<dbReference type="PANTHER" id="PTHR43685">
    <property type="entry name" value="GLYCOSYLTRANSFERASE"/>
    <property type="match status" value="1"/>
</dbReference>
<keyword evidence="3" id="KW-1185">Reference proteome</keyword>
<dbReference type="Proteomes" id="UP001229346">
    <property type="component" value="Unassembled WGS sequence"/>
</dbReference>
<dbReference type="InterPro" id="IPR001173">
    <property type="entry name" value="Glyco_trans_2-like"/>
</dbReference>
<evidence type="ECO:0000313" key="2">
    <source>
        <dbReference type="EMBL" id="MDQ0114387.1"/>
    </source>
</evidence>
<organism evidence="2 3">
    <name type="scientific">Paenibacillus harenae</name>
    <dbReference type="NCBI Taxonomy" id="306543"/>
    <lineage>
        <taxon>Bacteria</taxon>
        <taxon>Bacillati</taxon>
        <taxon>Bacillota</taxon>
        <taxon>Bacilli</taxon>
        <taxon>Bacillales</taxon>
        <taxon>Paenibacillaceae</taxon>
        <taxon>Paenibacillus</taxon>
    </lineage>
</organism>
<name>A0ABT9U563_PAEHA</name>
<dbReference type="Pfam" id="PF00535">
    <property type="entry name" value="Glycos_transf_2"/>
    <property type="match status" value="1"/>
</dbReference>
<sequence length="373" mass="42988">MPDVGIVLPVYVQRRDYLRAAIRSIRNQLYRNFKLVIVIDGVTPAVQQVVRMEAKRDKRIQVIAYAQNKGTEHALNVGFDYLNRVPGIRYLTWVASDNIYHNNFIKVLRRNLRLSPDHVGLVYSSMKLIQGAGQFLSFTNPWQNQPKEKLLDYNFIYGSFMYKKKYAAMAGVYEHTPVEDYDYWLKLTEHCGIKYVPRALVTYRMFAPLSNSLKIKTDPASFRFNRYKYQLVKHLARMRRGLAPETSIIFSVNGASEQMINRLEELLNQNYSNYRIYLIDTSPDGNVAQAINAIPDPRIDYVSIPFASDQEVRQSAINYAITPFVFFYSLDGERMDAGYLENMAARLRAMPYVGPANQMANNQLYMSATLTAG</sequence>